<keyword evidence="1" id="KW-0472">Membrane</keyword>
<proteinExistence type="predicted"/>
<keyword evidence="1" id="KW-0812">Transmembrane</keyword>
<evidence type="ECO:0000256" key="1">
    <source>
        <dbReference type="SAM" id="Phobius"/>
    </source>
</evidence>
<reference evidence="2 3" key="1">
    <citation type="submission" date="2016-04" db="EMBL/GenBank/DDBJ databases">
        <title>The genome of Intoshia linei affirms orthonectids as highly simplified spiralians.</title>
        <authorList>
            <person name="Mikhailov K.V."/>
            <person name="Slusarev G.S."/>
            <person name="Nikitin M.A."/>
            <person name="Logacheva M.D."/>
            <person name="Penin A."/>
            <person name="Aleoshin V."/>
            <person name="Panchin Y.V."/>
        </authorList>
    </citation>
    <scope>NUCLEOTIDE SEQUENCE [LARGE SCALE GENOMIC DNA]</scope>
    <source>
        <strain evidence="2">Intl2013</strain>
        <tissue evidence="2">Whole animal</tissue>
    </source>
</reference>
<keyword evidence="3" id="KW-1185">Reference proteome</keyword>
<name>A0A177BAB4_9BILA</name>
<keyword evidence="1" id="KW-1133">Transmembrane helix</keyword>
<gene>
    <name evidence="2" type="ORF">A3Q56_01630</name>
</gene>
<comment type="caution">
    <text evidence="2">The sequence shown here is derived from an EMBL/GenBank/DDBJ whole genome shotgun (WGS) entry which is preliminary data.</text>
</comment>
<sequence>MTETDESISYTNCTFTGKDGESEWYDFKESQKGCPLIKDTKSIVNGYNITIEEAFRLFYTNIMASIVIIVINKHKN</sequence>
<dbReference type="AlphaFoldDB" id="A0A177BAB4"/>
<feature type="transmembrane region" description="Helical" evidence="1">
    <location>
        <begin position="54"/>
        <end position="71"/>
    </location>
</feature>
<dbReference type="EMBL" id="LWCA01000132">
    <property type="protein sequence ID" value="OAF70583.1"/>
    <property type="molecule type" value="Genomic_DNA"/>
</dbReference>
<evidence type="ECO:0000313" key="3">
    <source>
        <dbReference type="Proteomes" id="UP000078046"/>
    </source>
</evidence>
<organism evidence="2 3">
    <name type="scientific">Intoshia linei</name>
    <dbReference type="NCBI Taxonomy" id="1819745"/>
    <lineage>
        <taxon>Eukaryota</taxon>
        <taxon>Metazoa</taxon>
        <taxon>Spiralia</taxon>
        <taxon>Lophotrochozoa</taxon>
        <taxon>Mesozoa</taxon>
        <taxon>Orthonectida</taxon>
        <taxon>Rhopaluridae</taxon>
        <taxon>Intoshia</taxon>
    </lineage>
</organism>
<evidence type="ECO:0000313" key="2">
    <source>
        <dbReference type="EMBL" id="OAF70583.1"/>
    </source>
</evidence>
<protein>
    <submittedName>
        <fullName evidence="2">Uncharacterized protein</fullName>
    </submittedName>
</protein>
<accession>A0A177BAB4</accession>
<dbReference type="Proteomes" id="UP000078046">
    <property type="component" value="Unassembled WGS sequence"/>
</dbReference>